<comment type="caution">
    <text evidence="2">The sequence shown here is derived from an EMBL/GenBank/DDBJ whole genome shotgun (WGS) entry which is preliminary data.</text>
</comment>
<name>A0AAN8DW90_CHAGU</name>
<keyword evidence="1" id="KW-0812">Transmembrane</keyword>
<keyword evidence="1" id="KW-0472">Membrane</keyword>
<sequence length="103" mass="11202">MKPTCTLACIFGKCGMSGMCGGVSIECVVQMYVSLGHGLLAVLPLALLFVELFVTLSLRLGNFPLDIVAARLVGRVFHPYPLSPEHRGSCGEWKGWMDSDWEA</sequence>
<evidence type="ECO:0000256" key="1">
    <source>
        <dbReference type="SAM" id="Phobius"/>
    </source>
</evidence>
<feature type="transmembrane region" description="Helical" evidence="1">
    <location>
        <begin position="32"/>
        <end position="54"/>
    </location>
</feature>
<dbReference type="AlphaFoldDB" id="A0AAN8DW90"/>
<keyword evidence="1" id="KW-1133">Transmembrane helix</keyword>
<proteinExistence type="predicted"/>
<dbReference type="Proteomes" id="UP001331515">
    <property type="component" value="Unassembled WGS sequence"/>
</dbReference>
<reference evidence="2 3" key="1">
    <citation type="journal article" date="2023" name="Mol. Biol. Evol.">
        <title>Genomics of Secondarily Temperate Adaptation in the Only Non-Antarctic Icefish.</title>
        <authorList>
            <person name="Rivera-Colon A.G."/>
            <person name="Rayamajhi N."/>
            <person name="Minhas B.F."/>
            <person name="Madrigal G."/>
            <person name="Bilyk K.T."/>
            <person name="Yoon V."/>
            <person name="Hune M."/>
            <person name="Gregory S."/>
            <person name="Cheng C.H.C."/>
            <person name="Catchen J.M."/>
        </authorList>
    </citation>
    <scope>NUCLEOTIDE SEQUENCE [LARGE SCALE GENOMIC DNA]</scope>
    <source>
        <tissue evidence="2">White muscle</tissue>
    </source>
</reference>
<evidence type="ECO:0000313" key="3">
    <source>
        <dbReference type="Proteomes" id="UP001331515"/>
    </source>
</evidence>
<organism evidence="2 3">
    <name type="scientific">Champsocephalus gunnari</name>
    <name type="common">Mackerel icefish</name>
    <dbReference type="NCBI Taxonomy" id="52237"/>
    <lineage>
        <taxon>Eukaryota</taxon>
        <taxon>Metazoa</taxon>
        <taxon>Chordata</taxon>
        <taxon>Craniata</taxon>
        <taxon>Vertebrata</taxon>
        <taxon>Euteleostomi</taxon>
        <taxon>Actinopterygii</taxon>
        <taxon>Neopterygii</taxon>
        <taxon>Teleostei</taxon>
        <taxon>Neoteleostei</taxon>
        <taxon>Acanthomorphata</taxon>
        <taxon>Eupercaria</taxon>
        <taxon>Perciformes</taxon>
        <taxon>Notothenioidei</taxon>
        <taxon>Channichthyidae</taxon>
        <taxon>Champsocephalus</taxon>
    </lineage>
</organism>
<gene>
    <name evidence="2" type="ORF">CgunFtcFv8_026719</name>
</gene>
<protein>
    <submittedName>
        <fullName evidence="2">Uncharacterized protein</fullName>
    </submittedName>
</protein>
<keyword evidence="3" id="KW-1185">Reference proteome</keyword>
<evidence type="ECO:0000313" key="2">
    <source>
        <dbReference type="EMBL" id="KAK5930491.1"/>
    </source>
</evidence>
<accession>A0AAN8DW90</accession>
<dbReference type="EMBL" id="JAURVH010001516">
    <property type="protein sequence ID" value="KAK5930491.1"/>
    <property type="molecule type" value="Genomic_DNA"/>
</dbReference>